<dbReference type="Gene3D" id="3.10.450.50">
    <property type="match status" value="1"/>
</dbReference>
<gene>
    <name evidence="2" type="ordered locus">AM1_4302</name>
</gene>
<proteinExistence type="predicted"/>
<dbReference type="eggNOG" id="COG3631">
    <property type="taxonomic scope" value="Bacteria"/>
</dbReference>
<dbReference type="InterPro" id="IPR037401">
    <property type="entry name" value="SnoaL-like"/>
</dbReference>
<dbReference type="EMBL" id="CP000828">
    <property type="protein sequence ID" value="ABW29281.1"/>
    <property type="molecule type" value="Genomic_DNA"/>
</dbReference>
<evidence type="ECO:0000313" key="3">
    <source>
        <dbReference type="Proteomes" id="UP000000268"/>
    </source>
</evidence>
<evidence type="ECO:0000259" key="1">
    <source>
        <dbReference type="Pfam" id="PF12680"/>
    </source>
</evidence>
<organism evidence="2 3">
    <name type="scientific">Acaryochloris marina (strain MBIC 11017)</name>
    <dbReference type="NCBI Taxonomy" id="329726"/>
    <lineage>
        <taxon>Bacteria</taxon>
        <taxon>Bacillati</taxon>
        <taxon>Cyanobacteriota</taxon>
        <taxon>Cyanophyceae</taxon>
        <taxon>Acaryochloridales</taxon>
        <taxon>Acaryochloridaceae</taxon>
        <taxon>Acaryochloris</taxon>
    </lineage>
</organism>
<dbReference type="AlphaFoldDB" id="B0CDS9"/>
<dbReference type="HOGENOM" id="CLU_1795512_0_0_3"/>
<dbReference type="KEGG" id="amr:AM1_4302"/>
<name>B0CDS9_ACAM1</name>
<feature type="domain" description="SnoaL-like" evidence="1">
    <location>
        <begin position="31"/>
        <end position="132"/>
    </location>
</feature>
<reference evidence="2 3" key="1">
    <citation type="journal article" date="2008" name="Proc. Natl. Acad. Sci. U.S.A.">
        <title>Niche adaptation and genome expansion in the chlorophyll d-producing cyanobacterium Acaryochloris marina.</title>
        <authorList>
            <person name="Swingley W.D."/>
            <person name="Chen M."/>
            <person name="Cheung P.C."/>
            <person name="Conrad A.L."/>
            <person name="Dejesa L.C."/>
            <person name="Hao J."/>
            <person name="Honchak B.M."/>
            <person name="Karbach L.E."/>
            <person name="Kurdoglu A."/>
            <person name="Lahiri S."/>
            <person name="Mastrian S.D."/>
            <person name="Miyashita H."/>
            <person name="Page L."/>
            <person name="Ramakrishna P."/>
            <person name="Satoh S."/>
            <person name="Sattley W.M."/>
            <person name="Shimada Y."/>
            <person name="Taylor H.L."/>
            <person name="Tomo T."/>
            <person name="Tsuchiya T."/>
            <person name="Wang Z.T."/>
            <person name="Raymond J."/>
            <person name="Mimuro M."/>
            <person name="Blankenship R.E."/>
            <person name="Touchman J.W."/>
        </authorList>
    </citation>
    <scope>NUCLEOTIDE SEQUENCE [LARGE SCALE GENOMIC DNA]</scope>
    <source>
        <strain evidence="3">MBIC 11017</strain>
    </source>
</reference>
<evidence type="ECO:0000313" key="2">
    <source>
        <dbReference type="EMBL" id="ABW29281.1"/>
    </source>
</evidence>
<dbReference type="SUPFAM" id="SSF54427">
    <property type="entry name" value="NTF2-like"/>
    <property type="match status" value="1"/>
</dbReference>
<sequence length="150" mass="16872">MLQHQRSILDQNSAGRWNMRREHPNISIFRRLDPSNLAADPTLFAPGFVWHFFNPHLPDIEGDYVGLAGLQAFFEVLETLTAGTFQVEPISVTAVGDELIVTHVKDRMMLNGQPIELDAVVVWRMVNGCIAEAWDIPSVYTEHPPIPQVA</sequence>
<accession>B0CDS9</accession>
<dbReference type="Pfam" id="PF12680">
    <property type="entry name" value="SnoaL_2"/>
    <property type="match status" value="1"/>
</dbReference>
<dbReference type="Proteomes" id="UP000000268">
    <property type="component" value="Chromosome"/>
</dbReference>
<dbReference type="InterPro" id="IPR032710">
    <property type="entry name" value="NTF2-like_dom_sf"/>
</dbReference>
<protein>
    <recommendedName>
        <fullName evidence="1">SnoaL-like domain-containing protein</fullName>
    </recommendedName>
</protein>
<keyword evidence="3" id="KW-1185">Reference proteome</keyword>